<dbReference type="EMBL" id="QXQB01000001">
    <property type="protein sequence ID" value="RJX41037.1"/>
    <property type="molecule type" value="Genomic_DNA"/>
</dbReference>
<evidence type="ECO:0000259" key="1">
    <source>
        <dbReference type="Pfam" id="PF12728"/>
    </source>
</evidence>
<dbReference type="Pfam" id="PF12728">
    <property type="entry name" value="HTH_17"/>
    <property type="match status" value="1"/>
</dbReference>
<evidence type="ECO:0000313" key="2">
    <source>
        <dbReference type="EMBL" id="RJX41037.1"/>
    </source>
</evidence>
<dbReference type="Proteomes" id="UP000267798">
    <property type="component" value="Unassembled WGS sequence"/>
</dbReference>
<sequence>MSSVEKAIRSIVDEVVAEAERRILEQIRLQPDKTMDIRETTEHLGVSEKLLYRLCQAKSIPHERYGVSGSKRPTIKFRLSDLEKWRSKQRSLNYVD</sequence>
<keyword evidence="2" id="KW-0238">DNA-binding</keyword>
<name>A0A3A6PIG6_9BACL</name>
<reference evidence="2 3" key="1">
    <citation type="submission" date="2018-09" db="EMBL/GenBank/DDBJ databases">
        <title>Paenibacillus aracenensis nov. sp. isolated from a cave in southern Spain.</title>
        <authorList>
            <person name="Jurado V."/>
            <person name="Gutierrez-Patricio S."/>
            <person name="Gonzalez-Pimentel J.L."/>
            <person name="Miller A.Z."/>
            <person name="Laiz L."/>
            <person name="Saiz-Jimenez C."/>
        </authorList>
    </citation>
    <scope>NUCLEOTIDE SEQUENCE [LARGE SCALE GENOMIC DNA]</scope>
    <source>
        <strain evidence="2 3">JCM 19203</strain>
    </source>
</reference>
<feature type="domain" description="Helix-turn-helix" evidence="1">
    <location>
        <begin position="35"/>
        <end position="90"/>
    </location>
</feature>
<protein>
    <submittedName>
        <fullName evidence="2">DNA-binding protein</fullName>
    </submittedName>
</protein>
<dbReference type="AlphaFoldDB" id="A0A3A6PIG6"/>
<keyword evidence="3" id="KW-1185">Reference proteome</keyword>
<proteinExistence type="predicted"/>
<evidence type="ECO:0000313" key="3">
    <source>
        <dbReference type="Proteomes" id="UP000267798"/>
    </source>
</evidence>
<comment type="caution">
    <text evidence="2">The sequence shown here is derived from an EMBL/GenBank/DDBJ whole genome shotgun (WGS) entry which is preliminary data.</text>
</comment>
<dbReference type="GO" id="GO:0003677">
    <property type="term" value="F:DNA binding"/>
    <property type="evidence" value="ECO:0007669"/>
    <property type="project" value="UniProtKB-KW"/>
</dbReference>
<dbReference type="InterPro" id="IPR041657">
    <property type="entry name" value="HTH_17"/>
</dbReference>
<accession>A0A3A6PIG6</accession>
<dbReference type="OrthoDB" id="2639482at2"/>
<organism evidence="2 3">
    <name type="scientific">Paenibacillus pinisoli</name>
    <dbReference type="NCBI Taxonomy" id="1276110"/>
    <lineage>
        <taxon>Bacteria</taxon>
        <taxon>Bacillati</taxon>
        <taxon>Bacillota</taxon>
        <taxon>Bacilli</taxon>
        <taxon>Bacillales</taxon>
        <taxon>Paenibacillaceae</taxon>
        <taxon>Paenibacillus</taxon>
    </lineage>
</organism>
<gene>
    <name evidence="2" type="ORF">D3P09_03205</name>
</gene>